<reference evidence="13 14" key="1">
    <citation type="journal article" date="2016" name="PLoS Pathog.">
        <title>Biosynthesis of antibiotic leucinostatins in bio-control fungus Purpureocillium lilacinum and their inhibition on phytophthora revealed by genome mining.</title>
        <authorList>
            <person name="Wang G."/>
            <person name="Liu Z."/>
            <person name="Lin R."/>
            <person name="Li E."/>
            <person name="Mao Z."/>
            <person name="Ling J."/>
            <person name="Yang Y."/>
            <person name="Yin W.B."/>
            <person name="Xie B."/>
        </authorList>
    </citation>
    <scope>NUCLEOTIDE SEQUENCE [LARGE SCALE GENOMIC DNA]</scope>
    <source>
        <strain evidence="13">170</strain>
    </source>
</reference>
<gene>
    <name evidence="13" type="ORF">VFPPC_15454</name>
</gene>
<evidence type="ECO:0000256" key="1">
    <source>
        <dbReference type="ARBA" id="ARBA00001947"/>
    </source>
</evidence>
<dbReference type="InterPro" id="IPR013149">
    <property type="entry name" value="ADH-like_C"/>
</dbReference>
<accession>A0A179FW54</accession>
<evidence type="ECO:0000256" key="8">
    <source>
        <dbReference type="ARBA" id="ARBA00037881"/>
    </source>
</evidence>
<dbReference type="GO" id="GO:0006062">
    <property type="term" value="P:sorbitol catabolic process"/>
    <property type="evidence" value="ECO:0007669"/>
    <property type="project" value="TreeGrafter"/>
</dbReference>
<comment type="pathway">
    <text evidence="8">Carbohydrate degradation; L-arabinose degradation via L-arabinitol; D-xylulose 5-phosphate from L-arabinose (fungal route): step 2/5.</text>
</comment>
<protein>
    <recommendedName>
        <fullName evidence="10">L-arabinitol 4-dehydrogenase</fullName>
        <ecNumber evidence="9">1.1.1.12</ecNumber>
    </recommendedName>
</protein>
<dbReference type="FunFam" id="3.40.50.720:FF:000068">
    <property type="entry name" value="Sorbitol dehydrogenase"/>
    <property type="match status" value="1"/>
</dbReference>
<comment type="cofactor">
    <cofactor evidence="1">
        <name>Zn(2+)</name>
        <dbReference type="ChEBI" id="CHEBI:29105"/>
    </cofactor>
</comment>
<organism evidence="13 14">
    <name type="scientific">Pochonia chlamydosporia 170</name>
    <dbReference type="NCBI Taxonomy" id="1380566"/>
    <lineage>
        <taxon>Eukaryota</taxon>
        <taxon>Fungi</taxon>
        <taxon>Dikarya</taxon>
        <taxon>Ascomycota</taxon>
        <taxon>Pezizomycotina</taxon>
        <taxon>Sordariomycetes</taxon>
        <taxon>Hypocreomycetidae</taxon>
        <taxon>Hypocreales</taxon>
        <taxon>Clavicipitaceae</taxon>
        <taxon>Pochonia</taxon>
    </lineage>
</organism>
<dbReference type="PANTHER" id="PTHR43161:SF9">
    <property type="entry name" value="SORBITOL DEHYDROGENASE"/>
    <property type="match status" value="1"/>
</dbReference>
<evidence type="ECO:0000256" key="10">
    <source>
        <dbReference type="ARBA" id="ARBA00039783"/>
    </source>
</evidence>
<keyword evidence="14" id="KW-1185">Reference proteome</keyword>
<name>A0A179FW54_METCM</name>
<dbReference type="EMBL" id="LSBJ02000002">
    <property type="protein sequence ID" value="OAQ69597.1"/>
    <property type="molecule type" value="Genomic_DNA"/>
</dbReference>
<sequence>MRFAADPPGTHGVLTQLFRVPEDFIHRIPECLSLQEAVLVKPLSVAVHGVRMAKLAPGQAVLVQGSGTVGLLCAAVASAFGAKTVCVADINETKLDFARSFVNCMTFLSDPTVSPADDAARFKKENRMPNGVDVVLECTGVQSSAQTGLHASAAGSTFVQIGMGRPEQTLPLGTMMEKEVTLKTSFRYGPGDYDIAIELLSAGKVQVGTMISSVVPFEHATEAWEKTKRGTGIKNLIQGVQD</sequence>
<dbReference type="PANTHER" id="PTHR43161">
    <property type="entry name" value="SORBITOL DEHYDROGENASE"/>
    <property type="match status" value="1"/>
</dbReference>
<evidence type="ECO:0000256" key="6">
    <source>
        <dbReference type="ARBA" id="ARBA00023002"/>
    </source>
</evidence>
<dbReference type="Gene3D" id="3.90.180.10">
    <property type="entry name" value="Medium-chain alcohol dehydrogenases, catalytic domain"/>
    <property type="match status" value="1"/>
</dbReference>
<dbReference type="AlphaFoldDB" id="A0A179FW54"/>
<dbReference type="EC" id="1.1.1.12" evidence="9"/>
<dbReference type="OrthoDB" id="3941538at2759"/>
<comment type="caution">
    <text evidence="13">The sequence shown here is derived from an EMBL/GenBank/DDBJ whole genome shotgun (WGS) entry which is preliminary data.</text>
</comment>
<keyword evidence="5" id="KW-0054">Arabinose catabolism</keyword>
<keyword evidence="4" id="KW-0862">Zinc</keyword>
<evidence type="ECO:0000313" key="13">
    <source>
        <dbReference type="EMBL" id="OAQ69597.1"/>
    </source>
</evidence>
<dbReference type="Pfam" id="PF00107">
    <property type="entry name" value="ADH_zinc_N"/>
    <property type="match status" value="1"/>
</dbReference>
<evidence type="ECO:0000256" key="4">
    <source>
        <dbReference type="ARBA" id="ARBA00022833"/>
    </source>
</evidence>
<comment type="similarity">
    <text evidence="2">Belongs to the zinc-containing alcohol dehydrogenase family.</text>
</comment>
<evidence type="ECO:0000256" key="9">
    <source>
        <dbReference type="ARBA" id="ARBA00038954"/>
    </source>
</evidence>
<dbReference type="InterPro" id="IPR036291">
    <property type="entry name" value="NAD(P)-bd_dom_sf"/>
</dbReference>
<dbReference type="GO" id="GO:0046872">
    <property type="term" value="F:metal ion binding"/>
    <property type="evidence" value="ECO:0007669"/>
    <property type="project" value="UniProtKB-KW"/>
</dbReference>
<dbReference type="GeneID" id="28857201"/>
<dbReference type="GO" id="GO:0019568">
    <property type="term" value="P:arabinose catabolic process"/>
    <property type="evidence" value="ECO:0007669"/>
    <property type="project" value="UniProtKB-KW"/>
</dbReference>
<keyword evidence="7" id="KW-0520">NAD</keyword>
<evidence type="ECO:0000256" key="7">
    <source>
        <dbReference type="ARBA" id="ARBA00023027"/>
    </source>
</evidence>
<proteinExistence type="inferred from homology"/>
<keyword evidence="5" id="KW-0119">Carbohydrate metabolism</keyword>
<evidence type="ECO:0000256" key="2">
    <source>
        <dbReference type="ARBA" id="ARBA00008072"/>
    </source>
</evidence>
<dbReference type="GO" id="GO:0003939">
    <property type="term" value="F:L-iditol 2-dehydrogenase (NAD+) activity"/>
    <property type="evidence" value="ECO:0007669"/>
    <property type="project" value="TreeGrafter"/>
</dbReference>
<dbReference type="KEGG" id="pchm:VFPPC_15454"/>
<dbReference type="GO" id="GO:0050019">
    <property type="term" value="F:L-arabinitol 4-dehydrogenase activity"/>
    <property type="evidence" value="ECO:0007669"/>
    <property type="project" value="UniProtKB-EC"/>
</dbReference>
<dbReference type="SUPFAM" id="SSF51735">
    <property type="entry name" value="NAD(P)-binding Rossmann-fold domains"/>
    <property type="match status" value="1"/>
</dbReference>
<keyword evidence="6" id="KW-0560">Oxidoreductase</keyword>
<comment type="catalytic activity">
    <reaction evidence="11">
        <text>L-arabinitol + NAD(+) = L-xylulose + NADH + H(+)</text>
        <dbReference type="Rhea" id="RHEA:16381"/>
        <dbReference type="ChEBI" id="CHEBI:15378"/>
        <dbReference type="ChEBI" id="CHEBI:17399"/>
        <dbReference type="ChEBI" id="CHEBI:18403"/>
        <dbReference type="ChEBI" id="CHEBI:57540"/>
        <dbReference type="ChEBI" id="CHEBI:57945"/>
        <dbReference type="EC" id="1.1.1.12"/>
    </reaction>
</comment>
<feature type="domain" description="Alcohol dehydrogenase-like C-terminal" evidence="12">
    <location>
        <begin position="69"/>
        <end position="201"/>
    </location>
</feature>
<evidence type="ECO:0000256" key="5">
    <source>
        <dbReference type="ARBA" id="ARBA00022935"/>
    </source>
</evidence>
<keyword evidence="3" id="KW-0479">Metal-binding</keyword>
<evidence type="ECO:0000256" key="3">
    <source>
        <dbReference type="ARBA" id="ARBA00022723"/>
    </source>
</evidence>
<evidence type="ECO:0000259" key="12">
    <source>
        <dbReference type="Pfam" id="PF00107"/>
    </source>
</evidence>
<dbReference type="RefSeq" id="XP_018146134.1">
    <property type="nucleotide sequence ID" value="XM_018293207.1"/>
</dbReference>
<dbReference type="Gene3D" id="3.40.50.720">
    <property type="entry name" value="NAD(P)-binding Rossmann-like Domain"/>
    <property type="match status" value="1"/>
</dbReference>
<dbReference type="STRING" id="1380566.A0A179FW54"/>
<evidence type="ECO:0000256" key="11">
    <source>
        <dbReference type="ARBA" id="ARBA00049317"/>
    </source>
</evidence>
<dbReference type="Proteomes" id="UP000078397">
    <property type="component" value="Unassembled WGS sequence"/>
</dbReference>
<evidence type="ECO:0000313" key="14">
    <source>
        <dbReference type="Proteomes" id="UP000078397"/>
    </source>
</evidence>